<dbReference type="RefSeq" id="WP_341417962.1">
    <property type="nucleotide sequence ID" value="NZ_JBBPCC010000017.1"/>
</dbReference>
<name>A0ABU9DRW0_9BACL</name>
<dbReference type="Proteomes" id="UP001469365">
    <property type="component" value="Unassembled WGS sequence"/>
</dbReference>
<gene>
    <name evidence="1" type="ORF">WMW72_23200</name>
</gene>
<organism evidence="1 2">
    <name type="scientific">Paenibacillus filicis</name>
    <dbReference type="NCBI Taxonomy" id="669464"/>
    <lineage>
        <taxon>Bacteria</taxon>
        <taxon>Bacillati</taxon>
        <taxon>Bacillota</taxon>
        <taxon>Bacilli</taxon>
        <taxon>Bacillales</taxon>
        <taxon>Paenibacillaceae</taxon>
        <taxon>Paenibacillus</taxon>
    </lineage>
</organism>
<dbReference type="EMBL" id="JBBPCC010000017">
    <property type="protein sequence ID" value="MEK8130818.1"/>
    <property type="molecule type" value="Genomic_DNA"/>
</dbReference>
<evidence type="ECO:0000313" key="1">
    <source>
        <dbReference type="EMBL" id="MEK8130818.1"/>
    </source>
</evidence>
<evidence type="ECO:0000313" key="2">
    <source>
        <dbReference type="Proteomes" id="UP001469365"/>
    </source>
</evidence>
<reference evidence="1 2" key="1">
    <citation type="submission" date="2024-04" db="EMBL/GenBank/DDBJ databases">
        <title>draft genome sequnece of Paenibacillus filicis.</title>
        <authorList>
            <person name="Kim D.-U."/>
        </authorList>
    </citation>
    <scope>NUCLEOTIDE SEQUENCE [LARGE SCALE GENOMIC DNA]</scope>
    <source>
        <strain evidence="1 2">KACC14197</strain>
    </source>
</reference>
<comment type="caution">
    <text evidence="1">The sequence shown here is derived from an EMBL/GenBank/DDBJ whole genome shotgun (WGS) entry which is preliminary data.</text>
</comment>
<proteinExistence type="predicted"/>
<protein>
    <submittedName>
        <fullName evidence="1">Uncharacterized protein</fullName>
    </submittedName>
</protein>
<keyword evidence="2" id="KW-1185">Reference proteome</keyword>
<accession>A0ABU9DRW0</accession>
<sequence>MIKAAGKGLDQQAILDILLEVCERGQTIQSLGTKEIVQDIVVRLKPYYVPELEEA</sequence>